<reference evidence="2" key="1">
    <citation type="submission" date="2018-06" db="EMBL/GenBank/DDBJ databases">
        <authorList>
            <person name="Zhirakovskaya E."/>
        </authorList>
    </citation>
    <scope>NUCLEOTIDE SEQUENCE</scope>
</reference>
<evidence type="ECO:0000313" key="2">
    <source>
        <dbReference type="EMBL" id="VAW68719.1"/>
    </source>
</evidence>
<dbReference type="PANTHER" id="PTHR32329">
    <property type="entry name" value="BIFUNCTIONAL PROTEIN [INCLUDES 2-HYDROXYACYL-COA DEHYDRATASE (N-TER) AND ITS ACTIVATOR DOMAIN (C_TERM)-RELATED"/>
    <property type="match status" value="1"/>
</dbReference>
<dbReference type="AlphaFoldDB" id="A0A3B0Y3L0"/>
<organism evidence="2">
    <name type="scientific">hydrothermal vent metagenome</name>
    <dbReference type="NCBI Taxonomy" id="652676"/>
    <lineage>
        <taxon>unclassified sequences</taxon>
        <taxon>metagenomes</taxon>
        <taxon>ecological metagenomes</taxon>
    </lineage>
</organism>
<feature type="domain" description="DUF2229" evidence="1">
    <location>
        <begin position="178"/>
        <end position="405"/>
    </location>
</feature>
<name>A0A3B0Y3L0_9ZZZZ</name>
<proteinExistence type="predicted"/>
<dbReference type="EMBL" id="UOFJ01000361">
    <property type="protein sequence ID" value="VAW68719.1"/>
    <property type="molecule type" value="Genomic_DNA"/>
</dbReference>
<dbReference type="PANTHER" id="PTHR32329:SF2">
    <property type="entry name" value="BIFUNCTIONAL PROTEIN [INCLUDES 2-HYDROXYACYL-COA DEHYDRATASE (N-TER) AND ITS ACTIVATOR DOMAIN (C_TERM)"/>
    <property type="match status" value="1"/>
</dbReference>
<accession>A0A3B0Y3L0</accession>
<dbReference type="InterPro" id="IPR051805">
    <property type="entry name" value="Dehydratase_Activator_Redct"/>
</dbReference>
<sequence>NAEVILHPHNGEAGAIGVALETRRQVKRRGHSTFIGLDAAINLHYTSRTDESTRCTFCDNNCSRTFIDTATPTGDISRYIAGFACEKGTVESTQAVVALNKERRKLKTAYPNLVDYESHLLFKSFYQPTPMPEANSPYTCYFYKRSMLGFGKLKKQTAKRIFNASSENIQKMRENIRTGIPKALNIYTVAPFMLCYLQTLGLKKKNIVFSEYTSEELWKEGGKYGSIDPCFPSKVIQAHIHNLIHKAQRRKPLDAIWYPGITHINSFVSNTIGKTTCPIVAGSANVVKAAFTKEKNFFGNISYYDAPLNFADTDLLELQLFQQWQGLLQLTADENRHACQQALKAMSIIDDELQQQGMEILQKAEQQNGVALLLLGRPYHNDPGLNHEILEEFQTLGYPVLSIRSIPKSTEFLEPLFRKDLDDGLIADVFDIRDVWPENFSVNSCQKVWAAKFAARHPNVAVLDLSSFKCGHDAPTYGIIDKIMSTSNTPYMAMHEIDANKPSGSIKIRVKTYAYTLQLYREKLLDGATPDTTQEKTGKSQRIKINRLSKHSENIIKDLELAKISYLEQIDTDTEADTEIEIDGYIPPTPEYKAPNTVVVEFNRTINQ</sequence>
<dbReference type="InterPro" id="IPR018709">
    <property type="entry name" value="CoA_activase_DUF2229"/>
</dbReference>
<protein>
    <submittedName>
        <fullName evidence="2">Activator of (R)-2-hydroxyglutaryl-CoA dehydratase</fullName>
    </submittedName>
</protein>
<feature type="non-terminal residue" evidence="2">
    <location>
        <position position="1"/>
    </location>
</feature>
<gene>
    <name evidence="2" type="ORF">MNBD_GAMMA10-2124</name>
</gene>
<dbReference type="Pfam" id="PF09989">
    <property type="entry name" value="DUF2229"/>
    <property type="match status" value="1"/>
</dbReference>
<evidence type="ECO:0000259" key="1">
    <source>
        <dbReference type="Pfam" id="PF09989"/>
    </source>
</evidence>